<keyword evidence="8" id="KW-0238">DNA-binding</keyword>
<evidence type="ECO:0000256" key="8">
    <source>
        <dbReference type="ARBA" id="ARBA00023125"/>
    </source>
</evidence>
<dbReference type="Ensembl" id="ENSACLT00000053118.1">
    <property type="protein sequence ID" value="ENSACLP00000064079.1"/>
    <property type="gene ID" value="ENSACLG00000011125.2"/>
</dbReference>
<dbReference type="PANTHER" id="PTHR46164">
    <property type="entry name" value="ATF6, ISOFORM C"/>
    <property type="match status" value="1"/>
</dbReference>
<evidence type="ECO:0000313" key="16">
    <source>
        <dbReference type="Ensembl" id="ENSACLP00000064079.1"/>
    </source>
</evidence>
<comment type="subcellular location">
    <subcellularLocation>
        <location evidence="2">Endoplasmic reticulum membrane</location>
        <topology evidence="2">Single-pass membrane protein</topology>
    </subcellularLocation>
    <subcellularLocation>
        <location evidence="1">Nucleus</location>
    </subcellularLocation>
</comment>
<keyword evidence="4" id="KW-0812">Transmembrane</keyword>
<evidence type="ECO:0000256" key="13">
    <source>
        <dbReference type="SAM" id="Coils"/>
    </source>
</evidence>
<name>A0AAX7U464_ASTCA</name>
<dbReference type="InterPro" id="IPR004827">
    <property type="entry name" value="bZIP"/>
</dbReference>
<keyword evidence="13" id="KW-0175">Coiled coil</keyword>
<dbReference type="GO" id="GO:0005789">
    <property type="term" value="C:endoplasmic reticulum membrane"/>
    <property type="evidence" value="ECO:0007669"/>
    <property type="project" value="UniProtKB-SubCell"/>
</dbReference>
<keyword evidence="17" id="KW-1185">Reference proteome</keyword>
<protein>
    <recommendedName>
        <fullName evidence="15">BZIP domain-containing protein</fullName>
    </recommendedName>
</protein>
<evidence type="ECO:0000259" key="15">
    <source>
        <dbReference type="PROSITE" id="PS50217"/>
    </source>
</evidence>
<reference evidence="16" key="3">
    <citation type="submission" date="2025-09" db="UniProtKB">
        <authorList>
            <consortium name="Ensembl"/>
        </authorList>
    </citation>
    <scope>IDENTIFICATION</scope>
</reference>
<feature type="domain" description="BZIP" evidence="15">
    <location>
        <begin position="371"/>
        <end position="424"/>
    </location>
</feature>
<keyword evidence="5" id="KW-0256">Endoplasmic reticulum</keyword>
<dbReference type="CDD" id="cd14700">
    <property type="entry name" value="bZIP_ATF6"/>
    <property type="match status" value="1"/>
</dbReference>
<keyword evidence="11" id="KW-0834">Unfolded protein response</keyword>
<evidence type="ECO:0000313" key="17">
    <source>
        <dbReference type="Proteomes" id="UP000265100"/>
    </source>
</evidence>
<dbReference type="FunFam" id="1.20.5.170:FF:000041">
    <property type="entry name" value="Cyclic AMP-dependent transcription factor ATF-6 beta"/>
    <property type="match status" value="1"/>
</dbReference>
<evidence type="ECO:0000256" key="1">
    <source>
        <dbReference type="ARBA" id="ARBA00004123"/>
    </source>
</evidence>
<keyword evidence="7" id="KW-0805">Transcription regulation</keyword>
<organism evidence="16 17">
    <name type="scientific">Astatotilapia calliptera</name>
    <name type="common">Eastern happy</name>
    <name type="synonym">Chromis callipterus</name>
    <dbReference type="NCBI Taxonomy" id="8154"/>
    <lineage>
        <taxon>Eukaryota</taxon>
        <taxon>Metazoa</taxon>
        <taxon>Chordata</taxon>
        <taxon>Craniata</taxon>
        <taxon>Vertebrata</taxon>
        <taxon>Euteleostomi</taxon>
        <taxon>Actinopterygii</taxon>
        <taxon>Neopterygii</taxon>
        <taxon>Teleostei</taxon>
        <taxon>Neoteleostei</taxon>
        <taxon>Acanthomorphata</taxon>
        <taxon>Ovalentaria</taxon>
        <taxon>Cichlomorphae</taxon>
        <taxon>Cichliformes</taxon>
        <taxon>Cichlidae</taxon>
        <taxon>African cichlids</taxon>
        <taxon>Pseudocrenilabrinae</taxon>
        <taxon>Haplochromini</taxon>
        <taxon>Astatotilapia</taxon>
    </lineage>
</organism>
<dbReference type="PROSITE" id="PS00036">
    <property type="entry name" value="BZIP_BASIC"/>
    <property type="match status" value="1"/>
</dbReference>
<dbReference type="Gene3D" id="1.20.5.170">
    <property type="match status" value="1"/>
</dbReference>
<dbReference type="Pfam" id="PF00170">
    <property type="entry name" value="bZIP_1"/>
    <property type="match status" value="1"/>
</dbReference>
<dbReference type="SUPFAM" id="SSF57959">
    <property type="entry name" value="Leucine zipper domain"/>
    <property type="match status" value="1"/>
</dbReference>
<dbReference type="InterPro" id="IPR051882">
    <property type="entry name" value="ATF_bZIP_TF"/>
</dbReference>
<dbReference type="AlphaFoldDB" id="A0AAX7U464"/>
<evidence type="ECO:0000256" key="6">
    <source>
        <dbReference type="ARBA" id="ARBA00022989"/>
    </source>
</evidence>
<dbReference type="InterPro" id="IPR046347">
    <property type="entry name" value="bZIP_sf"/>
</dbReference>
<keyword evidence="9" id="KW-0472">Membrane</keyword>
<feature type="region of interest" description="Disordered" evidence="14">
    <location>
        <begin position="709"/>
        <end position="775"/>
    </location>
</feature>
<feature type="coiled-coil region" evidence="13">
    <location>
        <begin position="389"/>
        <end position="430"/>
    </location>
</feature>
<accession>A0AAX7U464</accession>
<dbReference type="GO" id="GO:0000978">
    <property type="term" value="F:RNA polymerase II cis-regulatory region sequence-specific DNA binding"/>
    <property type="evidence" value="ECO:0007669"/>
    <property type="project" value="TreeGrafter"/>
</dbReference>
<feature type="region of interest" description="Disordered" evidence="14">
    <location>
        <begin position="481"/>
        <end position="510"/>
    </location>
</feature>
<evidence type="ECO:0000256" key="7">
    <source>
        <dbReference type="ARBA" id="ARBA00023015"/>
    </source>
</evidence>
<dbReference type="SMART" id="SM00338">
    <property type="entry name" value="BRLZ"/>
    <property type="match status" value="1"/>
</dbReference>
<dbReference type="PROSITE" id="PS50217">
    <property type="entry name" value="BZIP"/>
    <property type="match status" value="1"/>
</dbReference>
<evidence type="ECO:0000256" key="14">
    <source>
        <dbReference type="SAM" id="MobiDB-lite"/>
    </source>
</evidence>
<dbReference type="Proteomes" id="UP000265100">
    <property type="component" value="Chromosome 22"/>
</dbReference>
<dbReference type="PANTHER" id="PTHR46164:SF2">
    <property type="entry name" value="CYCLIC AMP-DEPENDENT TRANSCRIPTION FACTOR ATF-6 BETA"/>
    <property type="match status" value="1"/>
</dbReference>
<evidence type="ECO:0000256" key="4">
    <source>
        <dbReference type="ARBA" id="ARBA00022692"/>
    </source>
</evidence>
<reference evidence="16" key="2">
    <citation type="submission" date="2025-08" db="UniProtKB">
        <authorList>
            <consortium name="Ensembl"/>
        </authorList>
    </citation>
    <scope>IDENTIFICATION</scope>
</reference>
<evidence type="ECO:0000256" key="11">
    <source>
        <dbReference type="ARBA" id="ARBA00023230"/>
    </source>
</evidence>
<evidence type="ECO:0000256" key="3">
    <source>
        <dbReference type="ARBA" id="ARBA00009050"/>
    </source>
</evidence>
<proteinExistence type="inferred from homology"/>
<dbReference type="GeneTree" id="ENSGT00940000160798"/>
<feature type="compositionally biased region" description="Low complexity" evidence="14">
    <location>
        <begin position="747"/>
        <end position="759"/>
    </location>
</feature>
<evidence type="ECO:0000256" key="5">
    <source>
        <dbReference type="ARBA" id="ARBA00022824"/>
    </source>
</evidence>
<feature type="compositionally biased region" description="Basic residues" evidence="14">
    <location>
        <begin position="729"/>
        <end position="746"/>
    </location>
</feature>
<evidence type="ECO:0000256" key="12">
    <source>
        <dbReference type="ARBA" id="ARBA00023242"/>
    </source>
</evidence>
<keyword evidence="10" id="KW-0804">Transcription</keyword>
<dbReference type="GO" id="GO:0000981">
    <property type="term" value="F:DNA-binding transcription factor activity, RNA polymerase II-specific"/>
    <property type="evidence" value="ECO:0007669"/>
    <property type="project" value="TreeGrafter"/>
</dbReference>
<sequence>MGTDLLSDLDSRFFADNLLTSEDWDACLFQCESMEEGEDGDFGRGLKYDASFDNDLVLTLDPDNPTSPWRHLDDNLLTADAPAIKNEMTITQPLPVEMCKSLSGFFSWGFGSFVRFLWFHCLSCAVFQVKAEPPSPPSSLESECSASPPDPQVCLSQWVYYRKLMNTDGFVMAFKKMSSFLSPAQITVKGENPPTPPYMYGDVLSPPLGSMEVTVATTAPPTQTQIAAVTQTQLQTPLTTPIPAVIGGLQTQATVSLSPSSATLKANTILSTKPPIQPRPVCVATLPVSQTATPAKALILQGLPSMDQTRPVVISPSVCLGSTPAIVKMEPVSPSIPQHCSSPTAPPTSKPIVPATTTLPGNSSNGIDMKVLKRQQRMIKNRESACQSRKKKKEYLQNLEAQLREAQQENERLRKENQALRERLAGKEGAESASNKRAVCVMVVLLFMTFSFGPVSITDRKLATGLHEDVVSFTGRRLLEIEQHQQAPPPLTNKVEDKTETEEDGGDERWKRAEAKYAAEPYQFRNLSDVFSDVKDLVLQDIDRYFTSSDCRQFNRSESLRLADELRGWVHRHQIDRKKSGKPKMAKKAKVAQQKAQQRKTNFSRYLPIQTHRSIESQLQVLPGPEVTYSDFLDAIDRREDTFYVVSFRRDHLLLPAISHNKTSRPKMSLVMPAMSVNESLYNSSQGYEMMMQVDCEVMDTRIVPIKSSAVPPSLRDPPPPPPSSHGSSNHHHSNHTSLRGRHQHHPSSSSPSQRQPLPARRRTAEYLISQSEGV</sequence>
<keyword evidence="12" id="KW-0539">Nucleus</keyword>
<evidence type="ECO:0000256" key="9">
    <source>
        <dbReference type="ARBA" id="ARBA00023136"/>
    </source>
</evidence>
<feature type="compositionally biased region" description="Pro residues" evidence="14">
    <location>
        <begin position="715"/>
        <end position="724"/>
    </location>
</feature>
<reference evidence="16" key="1">
    <citation type="submission" date="2018-05" db="EMBL/GenBank/DDBJ databases">
        <authorList>
            <person name="Datahose"/>
        </authorList>
    </citation>
    <scope>NUCLEOTIDE SEQUENCE</scope>
</reference>
<keyword evidence="6" id="KW-1133">Transmembrane helix</keyword>
<evidence type="ECO:0000256" key="10">
    <source>
        <dbReference type="ARBA" id="ARBA00023163"/>
    </source>
</evidence>
<comment type="similarity">
    <text evidence="3">Belongs to the bZIP family. ATF subfamily.</text>
</comment>
<evidence type="ECO:0000256" key="2">
    <source>
        <dbReference type="ARBA" id="ARBA00004389"/>
    </source>
</evidence>
<dbReference type="GO" id="GO:0030968">
    <property type="term" value="P:endoplasmic reticulum unfolded protein response"/>
    <property type="evidence" value="ECO:0007669"/>
    <property type="project" value="TreeGrafter"/>
</dbReference>
<dbReference type="GO" id="GO:0005634">
    <property type="term" value="C:nucleus"/>
    <property type="evidence" value="ECO:0007669"/>
    <property type="project" value="UniProtKB-SubCell"/>
</dbReference>